<evidence type="ECO:0000313" key="2">
    <source>
        <dbReference type="Proteomes" id="UP000322181"/>
    </source>
</evidence>
<dbReference type="Proteomes" id="UP000322181">
    <property type="component" value="Unassembled WGS sequence"/>
</dbReference>
<sequence>MEQINRSDLVFDLFYGSRKNETTGDRIAEITAVVRDRMNGKDVTTAVFRRITDAQRKKTYELGEVRMLLGKDAFCTAVIEHYRKNPQAQFDNLMTEVSEFLESGLNNSTWIGTFGLRVMGDMDVSLHLLEEILSIAGKKPEAA</sequence>
<evidence type="ECO:0000313" key="1">
    <source>
        <dbReference type="EMBL" id="KAA8712968.1"/>
    </source>
</evidence>
<dbReference type="EMBL" id="VXKB01000008">
    <property type="protein sequence ID" value="KAA8712968.1"/>
    <property type="molecule type" value="Genomic_DNA"/>
</dbReference>
<reference evidence="1 2" key="1">
    <citation type="submission" date="2019-09" db="EMBL/GenBank/DDBJ databases">
        <title>Draft genome sequence of various Type strains from the CCUG.</title>
        <authorList>
            <person name="Pineiro-Iglesias B."/>
            <person name="Tunovic T."/>
            <person name="Unosson C."/>
            <person name="Inganas E."/>
            <person name="Ohlen M."/>
            <person name="Cardew S."/>
            <person name="Jensie-Markopoulos S."/>
            <person name="Salva-Serra F."/>
            <person name="Jaen-Luchoro D."/>
            <person name="Karlsson R."/>
            <person name="Svensson-Stadler L."/>
            <person name="Chun J."/>
            <person name="Moore E."/>
        </authorList>
    </citation>
    <scope>NUCLEOTIDE SEQUENCE [LARGE SCALE GENOMIC DNA]</scope>
    <source>
        <strain evidence="1 2">CCUG 53682T</strain>
    </source>
</reference>
<protein>
    <submittedName>
        <fullName evidence="1">Uncharacterized protein</fullName>
    </submittedName>
</protein>
<accession>A0A5M9QX56</accession>
<dbReference type="AlphaFoldDB" id="A0A5M9QX56"/>
<gene>
    <name evidence="1" type="ORF">F4V73_17775</name>
</gene>
<name>A0A5M9QX56_9GAMM</name>
<dbReference type="RefSeq" id="WP_067370604.1">
    <property type="nucleotide sequence ID" value="NZ_BAAAFS010000007.1"/>
</dbReference>
<organism evidence="1 2">
    <name type="scientific">Morganella psychrotolerans</name>
    <dbReference type="NCBI Taxonomy" id="368603"/>
    <lineage>
        <taxon>Bacteria</taxon>
        <taxon>Pseudomonadati</taxon>
        <taxon>Pseudomonadota</taxon>
        <taxon>Gammaproteobacteria</taxon>
        <taxon>Enterobacterales</taxon>
        <taxon>Morganellaceae</taxon>
        <taxon>Morganella</taxon>
    </lineage>
</organism>
<comment type="caution">
    <text evidence="1">The sequence shown here is derived from an EMBL/GenBank/DDBJ whole genome shotgun (WGS) entry which is preliminary data.</text>
</comment>
<proteinExistence type="predicted"/>
<dbReference type="OrthoDB" id="6459793at2"/>